<dbReference type="GO" id="GO:0005783">
    <property type="term" value="C:endoplasmic reticulum"/>
    <property type="evidence" value="ECO:0007669"/>
    <property type="project" value="TreeGrafter"/>
</dbReference>
<organism evidence="2">
    <name type="scientific">Pseudo-nitzschia delicatissima</name>
    <dbReference type="NCBI Taxonomy" id="44447"/>
    <lineage>
        <taxon>Eukaryota</taxon>
        <taxon>Sar</taxon>
        <taxon>Stramenopiles</taxon>
        <taxon>Ochrophyta</taxon>
        <taxon>Bacillariophyta</taxon>
        <taxon>Bacillariophyceae</taxon>
        <taxon>Bacillariophycidae</taxon>
        <taxon>Bacillariales</taxon>
        <taxon>Bacillariaceae</taxon>
        <taxon>Pseudo-nitzschia</taxon>
    </lineage>
</organism>
<evidence type="ECO:0000313" key="2">
    <source>
        <dbReference type="EMBL" id="CAD8761484.1"/>
    </source>
</evidence>
<dbReference type="SUPFAM" id="SSF48371">
    <property type="entry name" value="ARM repeat"/>
    <property type="match status" value="1"/>
</dbReference>
<name>A0A7S0UMC1_9STRA</name>
<proteinExistence type="predicted"/>
<dbReference type="PANTHER" id="PTHR19316">
    <property type="entry name" value="PROTEIN FOLDING REGULATOR"/>
    <property type="match status" value="1"/>
</dbReference>
<dbReference type="AlphaFoldDB" id="A0A7S0UMC1"/>
<dbReference type="InterPro" id="IPR016024">
    <property type="entry name" value="ARM-type_fold"/>
</dbReference>
<sequence>MRMASTVNMLRLFVCLGILLVLYHDASSSFLANAKEIEVTDEWQKVEGNDTIPAGVHVRMDMTTGGKWVKAMSEDDEEEEANKVKEVNIGKGKSVAVVEGNGDVSIEEESDEPFQSSKPNYDFEMMHRTLSKLPPEEIIAMGGLPEIPEEDKPARAAFEEHMLKIWKTRQADLLDLEVNFPEILKARIKGIKEYLEDPLVRLEEVDLEDDYDDNVVTDIVSLLKDLEFQLSDIDMARDFHTMEGWPLLVKLLWDGAHVPANQTIDDLAPATRTKIRTVQSYAAWAIGTAVKNTEEFYPYGSESVSIGDLQRSTAIDLLIDIFCDSYDGSASWEIRTLLTKGIYAIGAILRGNELAQAQITKSDGFKRLGKKFRELSQEGFNSVNTKLIQRLAGLSMDIVQDLPKDQDLVGSISSSFCDVMCELFSSEILVPWRVQETLVRAIAVMGPYCGASTCDTTSIRGIVETIKSDWLSKKDNFDEDHFQELEDIAGEAFASLDR</sequence>
<accession>A0A7S0UMC1</accession>
<evidence type="ECO:0008006" key="3">
    <source>
        <dbReference type="Google" id="ProtNLM"/>
    </source>
</evidence>
<dbReference type="InterPro" id="IPR050693">
    <property type="entry name" value="Hsp70_NEF-Inhibitors"/>
</dbReference>
<dbReference type="EMBL" id="HBFL01002164">
    <property type="protein sequence ID" value="CAD8761484.1"/>
    <property type="molecule type" value="Transcribed_RNA"/>
</dbReference>
<feature type="chain" id="PRO_5031244586" description="Nucleotide exchange factor SIL1" evidence="1">
    <location>
        <begin position="29"/>
        <end position="498"/>
    </location>
</feature>
<reference evidence="2" key="1">
    <citation type="submission" date="2021-01" db="EMBL/GenBank/DDBJ databases">
        <authorList>
            <person name="Corre E."/>
            <person name="Pelletier E."/>
            <person name="Niang G."/>
            <person name="Scheremetjew M."/>
            <person name="Finn R."/>
            <person name="Kale V."/>
            <person name="Holt S."/>
            <person name="Cochrane G."/>
            <person name="Meng A."/>
            <person name="Brown T."/>
            <person name="Cohen L."/>
        </authorList>
    </citation>
    <scope>NUCLEOTIDE SEQUENCE</scope>
    <source>
        <strain evidence="2">UNC1205</strain>
    </source>
</reference>
<dbReference type="GO" id="GO:0000774">
    <property type="term" value="F:adenyl-nucleotide exchange factor activity"/>
    <property type="evidence" value="ECO:0007669"/>
    <property type="project" value="TreeGrafter"/>
</dbReference>
<evidence type="ECO:0000256" key="1">
    <source>
        <dbReference type="SAM" id="SignalP"/>
    </source>
</evidence>
<dbReference type="InterPro" id="IPR011989">
    <property type="entry name" value="ARM-like"/>
</dbReference>
<dbReference type="PANTHER" id="PTHR19316:SF18">
    <property type="entry name" value="HSP70-BINDING PROTEIN 1"/>
    <property type="match status" value="1"/>
</dbReference>
<protein>
    <recommendedName>
        <fullName evidence="3">Nucleotide exchange factor SIL1</fullName>
    </recommendedName>
</protein>
<dbReference type="Gene3D" id="1.25.10.10">
    <property type="entry name" value="Leucine-rich Repeat Variant"/>
    <property type="match status" value="1"/>
</dbReference>
<gene>
    <name evidence="2" type="ORF">PDEL1432_LOCUS1524</name>
</gene>
<feature type="signal peptide" evidence="1">
    <location>
        <begin position="1"/>
        <end position="28"/>
    </location>
</feature>
<keyword evidence="1" id="KW-0732">Signal</keyword>